<evidence type="ECO:0000313" key="2">
    <source>
        <dbReference type="Proteomes" id="UP000179734"/>
    </source>
</evidence>
<dbReference type="EMBL" id="MLQM01000066">
    <property type="protein sequence ID" value="OHV03720.1"/>
    <property type="molecule type" value="Genomic_DNA"/>
</dbReference>
<name>A0A1S1NDL4_9MYCO</name>
<dbReference type="AlphaFoldDB" id="A0A1S1NDL4"/>
<comment type="caution">
    <text evidence="1">The sequence shown here is derived from an EMBL/GenBank/DDBJ whole genome shotgun (WGS) entry which is preliminary data.</text>
</comment>
<dbReference type="Proteomes" id="UP000179734">
    <property type="component" value="Unassembled WGS sequence"/>
</dbReference>
<reference evidence="1 2" key="1">
    <citation type="submission" date="2016-10" db="EMBL/GenBank/DDBJ databases">
        <title>Genome sequence of Mycobacterium talmonii.</title>
        <authorList>
            <person name="Greninger A.L."/>
            <person name="Elliott B."/>
            <person name="Vasireddy S."/>
            <person name="Vasireddy R."/>
        </authorList>
    </citation>
    <scope>NUCLEOTIDE SEQUENCE [LARGE SCALE GENOMIC DNA]</scope>
    <source>
        <strain evidence="2">NE-TNMC-100812</strain>
    </source>
</reference>
<gene>
    <name evidence="1" type="ORF">BKN37_13690</name>
</gene>
<organism evidence="1 2">
    <name type="scientific">Mycobacterium talmoniae</name>
    <dbReference type="NCBI Taxonomy" id="1858794"/>
    <lineage>
        <taxon>Bacteria</taxon>
        <taxon>Bacillati</taxon>
        <taxon>Actinomycetota</taxon>
        <taxon>Actinomycetes</taxon>
        <taxon>Mycobacteriales</taxon>
        <taxon>Mycobacteriaceae</taxon>
        <taxon>Mycobacterium</taxon>
    </lineage>
</organism>
<evidence type="ECO:0008006" key="3">
    <source>
        <dbReference type="Google" id="ProtNLM"/>
    </source>
</evidence>
<keyword evidence="2" id="KW-1185">Reference proteome</keyword>
<accession>A0A1S1NDL4</accession>
<evidence type="ECO:0000313" key="1">
    <source>
        <dbReference type="EMBL" id="OHV03720.1"/>
    </source>
</evidence>
<proteinExistence type="predicted"/>
<sequence>MSDQLLERIKRVSARRIRAQSAIKKADAELRGLVREAFAAGHTAQAIADSAGLSAPRVYQIRDGRR</sequence>
<dbReference type="RefSeq" id="WP_071026681.1">
    <property type="nucleotide sequence ID" value="NZ_MLQM01000066.1"/>
</dbReference>
<protein>
    <recommendedName>
        <fullName evidence="3">Resolvase HTH domain-containing protein</fullName>
    </recommendedName>
</protein>